<protein>
    <recommendedName>
        <fullName evidence="3">Protein kinase domain-containing protein</fullName>
    </recommendedName>
</protein>
<sequence length="375" mass="42690">MSEKLEFKPSVAEREAQGKEMLKRLTLRLTEAGLSEDALNQYRDLIERVNFSNIDFDSPEGKIHVDMFAALLSRQPNGEVYFQNILAAINKDWHEIKELSVVSVKEVVAESIDLDIGTNRRVDRVKCAFGDNDAYEFTLSADLEDHVDPRESNSFVEKEVYDSPTAKNNPWLQKYFGYMETKLSGRSYRLIAKEYLPGKNIAQYCNELEPEPEISSEFINVACEAAYTMGGIYKHMQGRILSDLKLENIIYNYQNTDSAEPACRICDHSGIYDNEPERHGVAQILAQLSSLIEMYYAKARHINGVNDEDCREVAVEITSAYIESFLSEAGEENEQSFFEQIANLKTENINTRPFDLSDDLLDYILINKSAFEAAA</sequence>
<proteinExistence type="predicted"/>
<dbReference type="Proteomes" id="UP000233325">
    <property type="component" value="Unassembled WGS sequence"/>
</dbReference>
<dbReference type="AlphaFoldDB" id="A0A2N2DXH1"/>
<evidence type="ECO:0008006" key="3">
    <source>
        <dbReference type="Google" id="ProtNLM"/>
    </source>
</evidence>
<reference evidence="1 2" key="1">
    <citation type="journal article" date="2017" name="ISME J.">
        <title>Potential for microbial H2 and metal transformations associated with novel bacteria and archaea in deep terrestrial subsurface sediments.</title>
        <authorList>
            <person name="Hernsdorf A.W."/>
            <person name="Amano Y."/>
            <person name="Miyakawa K."/>
            <person name="Ise K."/>
            <person name="Suzuki Y."/>
            <person name="Anantharaman K."/>
            <person name="Probst A."/>
            <person name="Burstein D."/>
            <person name="Thomas B.C."/>
            <person name="Banfield J.F."/>
        </authorList>
    </citation>
    <scope>NUCLEOTIDE SEQUENCE [LARGE SCALE GENOMIC DNA]</scope>
    <source>
        <strain evidence="1">HGW-Falkowbacteria-2</strain>
    </source>
</reference>
<evidence type="ECO:0000313" key="2">
    <source>
        <dbReference type="Proteomes" id="UP000233325"/>
    </source>
</evidence>
<dbReference type="EMBL" id="PHAH01000054">
    <property type="protein sequence ID" value="PKM87154.1"/>
    <property type="molecule type" value="Genomic_DNA"/>
</dbReference>
<evidence type="ECO:0000313" key="1">
    <source>
        <dbReference type="EMBL" id="PKM87154.1"/>
    </source>
</evidence>
<dbReference type="SUPFAM" id="SSF56112">
    <property type="entry name" value="Protein kinase-like (PK-like)"/>
    <property type="match status" value="1"/>
</dbReference>
<comment type="caution">
    <text evidence="1">The sequence shown here is derived from an EMBL/GenBank/DDBJ whole genome shotgun (WGS) entry which is preliminary data.</text>
</comment>
<dbReference type="InterPro" id="IPR011009">
    <property type="entry name" value="Kinase-like_dom_sf"/>
</dbReference>
<organism evidence="1 2">
    <name type="scientific">Candidatus Falkowbacteria bacterium HGW-Falkowbacteria-2</name>
    <dbReference type="NCBI Taxonomy" id="2013769"/>
    <lineage>
        <taxon>Bacteria</taxon>
        <taxon>Candidatus Falkowiibacteriota</taxon>
    </lineage>
</organism>
<accession>A0A2N2DXH1</accession>
<gene>
    <name evidence="1" type="ORF">CVU83_03370</name>
</gene>
<name>A0A2N2DXH1_9BACT</name>